<accession>A0AAD9R3J1</accession>
<evidence type="ECO:0000256" key="1">
    <source>
        <dbReference type="ARBA" id="ARBA00004141"/>
    </source>
</evidence>
<evidence type="ECO:0000313" key="9">
    <source>
        <dbReference type="Proteomes" id="UP001249851"/>
    </source>
</evidence>
<proteinExistence type="inferred from homology"/>
<feature type="transmembrane region" description="Helical" evidence="7">
    <location>
        <begin position="426"/>
        <end position="446"/>
    </location>
</feature>
<dbReference type="GO" id="GO:0016020">
    <property type="term" value="C:membrane"/>
    <property type="evidence" value="ECO:0007669"/>
    <property type="project" value="UniProtKB-SubCell"/>
</dbReference>
<feature type="transmembrane region" description="Helical" evidence="7">
    <location>
        <begin position="159"/>
        <end position="181"/>
    </location>
</feature>
<evidence type="ECO:0000313" key="8">
    <source>
        <dbReference type="EMBL" id="KAK2572458.1"/>
    </source>
</evidence>
<dbReference type="Proteomes" id="UP001249851">
    <property type="component" value="Unassembled WGS sequence"/>
</dbReference>
<reference evidence="8" key="2">
    <citation type="journal article" date="2023" name="Science">
        <title>Genomic signatures of disease resistance in endangered staghorn corals.</title>
        <authorList>
            <person name="Vollmer S.V."/>
            <person name="Selwyn J.D."/>
            <person name="Despard B.A."/>
            <person name="Roesel C.L."/>
        </authorList>
    </citation>
    <scope>NUCLEOTIDE SEQUENCE</scope>
    <source>
        <strain evidence="8">K2</strain>
    </source>
</reference>
<comment type="caution">
    <text evidence="8">The sequence shown here is derived from an EMBL/GenBank/DDBJ whole genome shotgun (WGS) entry which is preliminary data.</text>
</comment>
<dbReference type="AlphaFoldDB" id="A0AAD9R3J1"/>
<dbReference type="PANTHER" id="PTHR22730:SF1">
    <property type="entry name" value="PROMININ-LIKE PROTEIN"/>
    <property type="match status" value="1"/>
</dbReference>
<comment type="similarity">
    <text evidence="2">Belongs to the prominin family.</text>
</comment>
<name>A0AAD9R3J1_ACRCE</name>
<keyword evidence="5 7" id="KW-0472">Membrane</keyword>
<evidence type="ECO:0000256" key="6">
    <source>
        <dbReference type="ARBA" id="ARBA00023180"/>
    </source>
</evidence>
<dbReference type="InterPro" id="IPR008795">
    <property type="entry name" value="Prominin"/>
</dbReference>
<gene>
    <name evidence="8" type="ORF">P5673_002707</name>
</gene>
<feature type="transmembrane region" description="Helical" evidence="7">
    <location>
        <begin position="110"/>
        <end position="134"/>
    </location>
</feature>
<feature type="transmembrane region" description="Helical" evidence="7">
    <location>
        <begin position="467"/>
        <end position="492"/>
    </location>
</feature>
<feature type="transmembrane region" description="Helical" evidence="7">
    <location>
        <begin position="777"/>
        <end position="797"/>
    </location>
</feature>
<protein>
    <submittedName>
        <fullName evidence="8">Prominin-1</fullName>
    </submittedName>
</protein>
<evidence type="ECO:0000256" key="7">
    <source>
        <dbReference type="SAM" id="Phobius"/>
    </source>
</evidence>
<dbReference type="Pfam" id="PF05478">
    <property type="entry name" value="Prominin"/>
    <property type="match status" value="1"/>
</dbReference>
<evidence type="ECO:0000256" key="3">
    <source>
        <dbReference type="ARBA" id="ARBA00022692"/>
    </source>
</evidence>
<evidence type="ECO:0000256" key="5">
    <source>
        <dbReference type="ARBA" id="ARBA00023136"/>
    </source>
</evidence>
<keyword evidence="3 7" id="KW-0812">Transmembrane</keyword>
<keyword evidence="6" id="KW-0325">Glycoprotein</keyword>
<keyword evidence="4 7" id="KW-1133">Transmembrane helix</keyword>
<organism evidence="8 9">
    <name type="scientific">Acropora cervicornis</name>
    <name type="common">Staghorn coral</name>
    <dbReference type="NCBI Taxonomy" id="6130"/>
    <lineage>
        <taxon>Eukaryota</taxon>
        <taxon>Metazoa</taxon>
        <taxon>Cnidaria</taxon>
        <taxon>Anthozoa</taxon>
        <taxon>Hexacorallia</taxon>
        <taxon>Scleractinia</taxon>
        <taxon>Astrocoeniina</taxon>
        <taxon>Acroporidae</taxon>
        <taxon>Acropora</taxon>
    </lineage>
</organism>
<reference evidence="8" key="1">
    <citation type="journal article" date="2023" name="G3 (Bethesda)">
        <title>Whole genome assembly and annotation of the endangered Caribbean coral Acropora cervicornis.</title>
        <authorList>
            <person name="Selwyn J.D."/>
            <person name="Vollmer S.V."/>
        </authorList>
    </citation>
    <scope>NUCLEOTIDE SEQUENCE</scope>
    <source>
        <strain evidence="8">K2</strain>
    </source>
</reference>
<keyword evidence="9" id="KW-1185">Reference proteome</keyword>
<evidence type="ECO:0000256" key="2">
    <source>
        <dbReference type="ARBA" id="ARBA00006058"/>
    </source>
</evidence>
<evidence type="ECO:0000256" key="4">
    <source>
        <dbReference type="ARBA" id="ARBA00022989"/>
    </source>
</evidence>
<dbReference type="EMBL" id="JARQWQ010000004">
    <property type="protein sequence ID" value="KAK2572458.1"/>
    <property type="molecule type" value="Genomic_DNA"/>
</dbReference>
<sequence>MASFTKEKNLVFIFTLTYITGSFIVDGKGTVQGDKVIFSPLRQGSNYTLEKSKSDWFLASFDVIAEAVVLSVNYSPPYDAIKDAIRTYNNKGNYSVEYLTKEVITENVPITVLTSVSLISAVVIPLVGVIFGCFRCKGKCGGELIEEDLETNPKKKRRLFTAAISVCSAVVMVAAFSISLVNDKTETTIPQLHTMFMSSIVDIAIYKENTLTELSEVTGENMNFTIGLISQELSFLPVNISTPLIQRAQQSVDTLLNDVREMGFKLTDLRNSLKEISEIVLNLRNLGQRLRAGLNEARDNLTAAKEECTNDPPSVQAGACDKIPSWDDLQAEADFNQVPDAAKELSNIEAILSKNDFEAQATQGSNTFNSIPAKAYEVTYSGSQEITNFSKELQYFASEMVNSLRKDADSEKCKVCLEKVDHSKDMINTVVFVVLLTFLAVISGALGASPSDTPSTRSDTSNCAGRALMCVAGLYFFFAFFVNLLLAVTFFVGANSTVLCQSATDLSLLENTIDDPSTLGYYPVSKAVLGNGILDIQLSDILRRCNQHETPWELLRLDQKFKFENMKTYKSKIPSLDEILMKLNDTLISIRLVSEDTRKAVNDTFSSGAQEIEYFKYSAEAAKPLLKNDLNLATFANDLETAAAEQVSASVAEKLRSTKDALNTLDDETVKTSQPLVVGLTPKSQLSMTKNMNAMNVANKIDLSRVSFRNILEGEGLVLANEAGKKSLARTLGWMDQYLEDTINKLQNDVGDCHPIRNVYDVIVSDFCDNAVGLVNTMWLCLGHIALLSVLTIILCVRLAKHLRRAKTGEEFYSEDLGSSNYAAPTRLFHKFPKLNRKRFTMPWLDDVELVEPAFFNSQRVTSRPAPQHLPITKTSVAPVVIDI</sequence>
<comment type="subcellular location">
    <subcellularLocation>
        <location evidence="1">Membrane</location>
        <topology evidence="1">Multi-pass membrane protein</topology>
    </subcellularLocation>
</comment>
<dbReference type="PANTHER" id="PTHR22730">
    <property type="entry name" value="PROMININ PROM PROTEIN"/>
    <property type="match status" value="1"/>
</dbReference>